<evidence type="ECO:0000313" key="2">
    <source>
        <dbReference type="Proteomes" id="UP000315344"/>
    </source>
</evidence>
<dbReference type="AlphaFoldDB" id="A0A533IAD0"/>
<accession>A0A533IAD0</accession>
<evidence type="ECO:0000313" key="1">
    <source>
        <dbReference type="EMBL" id="TKW68489.1"/>
    </source>
</evidence>
<organism evidence="1 2">
    <name type="scientific">Paracoccus denitrificans</name>
    <dbReference type="NCBI Taxonomy" id="266"/>
    <lineage>
        <taxon>Bacteria</taxon>
        <taxon>Pseudomonadati</taxon>
        <taxon>Pseudomonadota</taxon>
        <taxon>Alphaproteobacteria</taxon>
        <taxon>Rhodobacterales</taxon>
        <taxon>Paracoccaceae</taxon>
        <taxon>Paracoccus</taxon>
    </lineage>
</organism>
<gene>
    <name evidence="1" type="ORF">DI616_00340</name>
</gene>
<dbReference type="SUPFAM" id="SSF53448">
    <property type="entry name" value="Nucleotide-diphospho-sugar transferases"/>
    <property type="match status" value="1"/>
</dbReference>
<dbReference type="EMBL" id="VAFL01000001">
    <property type="protein sequence ID" value="TKW68489.1"/>
    <property type="molecule type" value="Genomic_DNA"/>
</dbReference>
<evidence type="ECO:0008006" key="3">
    <source>
        <dbReference type="Google" id="ProtNLM"/>
    </source>
</evidence>
<comment type="caution">
    <text evidence="1">The sequence shown here is derived from an EMBL/GenBank/DDBJ whole genome shotgun (WGS) entry which is preliminary data.</text>
</comment>
<proteinExistence type="predicted"/>
<name>A0A533IAD0_PARDE</name>
<dbReference type="Gene3D" id="3.90.550.10">
    <property type="entry name" value="Spore Coat Polysaccharide Biosynthesis Protein SpsA, Chain A"/>
    <property type="match status" value="1"/>
</dbReference>
<dbReference type="Proteomes" id="UP000315344">
    <property type="component" value="Unassembled WGS sequence"/>
</dbReference>
<sequence length="279" mass="31707">MTETPSLLRNWYFCINAKGFDTFLPHIRAAVMSARANTTLAPHCLYSGDEARHRAILTRLGVTVIDHKPSLAAELRQGYGEHYDAFAGHWLRVDLPFIETSEEFVLYSDVDVMFLGHPTLPQMPRVLAAAPEYDRNSRRHFNSGVMVMNIPRLQDLYGPFCRAIRARLSGNFSYPPHDQESYNRFFRASALNRFRGRARSRLAPELNWKPYWGIAPNAKLVHFHGPKPPKVRVFQNGGGSPADKGLYDLWDSDRAAYDHYATLWEGYEAAGRPLTAEPG</sequence>
<dbReference type="InterPro" id="IPR029044">
    <property type="entry name" value="Nucleotide-diphossugar_trans"/>
</dbReference>
<protein>
    <recommendedName>
        <fullName evidence="3">Glycosyltransferase</fullName>
    </recommendedName>
</protein>
<reference evidence="1 2" key="1">
    <citation type="journal article" date="2017" name="Nat. Commun.">
        <title>In situ click chemistry generation of cyclooxygenase-2 inhibitors.</title>
        <authorList>
            <person name="Bhardwaj A."/>
            <person name="Kaur J."/>
            <person name="Wuest M."/>
            <person name="Wuest F."/>
        </authorList>
    </citation>
    <scope>NUCLEOTIDE SEQUENCE [LARGE SCALE GENOMIC DNA]</scope>
    <source>
        <strain evidence="1">S2_012_000_R3_94</strain>
    </source>
</reference>